<name>A0A4Q2V0P8_FUSOX</name>
<feature type="domain" description="GPI inositol-deacylase winged helix" evidence="1">
    <location>
        <begin position="60"/>
        <end position="145"/>
    </location>
</feature>
<dbReference type="Proteomes" id="UP000290540">
    <property type="component" value="Unassembled WGS sequence"/>
</dbReference>
<accession>A0A4Q2V0P8</accession>
<dbReference type="EMBL" id="MQTW01001395">
    <property type="protein sequence ID" value="RYC78158.1"/>
    <property type="molecule type" value="Genomic_DNA"/>
</dbReference>
<evidence type="ECO:0000313" key="3">
    <source>
        <dbReference type="Proteomes" id="UP000290540"/>
    </source>
</evidence>
<evidence type="ECO:0000313" key="2">
    <source>
        <dbReference type="EMBL" id="RYC78158.1"/>
    </source>
</evidence>
<sequence length="195" mass="21779">MQQLIQEKLVSGSQGIFLWTALMMQRLARTPNRLILKVLGETPKGVSGIYERIIAEIPEESREVAFHILTWVTYSPRPLTLTELNVVCDLKFGDAFEITDLTDLGGIQAEVTCCSPILKIRATSDEVLLVHETAREFLVQYSLASSTTPQTLAGPHSAHHQLADACLTYITLESISRASVPTTFQRCSQFKFKLR</sequence>
<reference evidence="2 3" key="1">
    <citation type="submission" date="2016-12" db="EMBL/GenBank/DDBJ databases">
        <title>Draft genome sequence of Fusarium oxysporum causing rot on Narcissus.</title>
        <authorList>
            <person name="Armitage A.D."/>
            <person name="Taylor A."/>
            <person name="Clarkson J.P."/>
            <person name="Harrison R.J."/>
            <person name="Jackson A.C."/>
        </authorList>
    </citation>
    <scope>NUCLEOTIDE SEQUENCE [LARGE SCALE GENOMIC DNA]</scope>
    <source>
        <strain evidence="2 3">N139</strain>
    </source>
</reference>
<dbReference type="PANTHER" id="PTHR10039">
    <property type="entry name" value="AMELOGENIN"/>
    <property type="match status" value="1"/>
</dbReference>
<dbReference type="InterPro" id="IPR054471">
    <property type="entry name" value="GPIID_WHD"/>
</dbReference>
<protein>
    <recommendedName>
        <fullName evidence="1">GPI inositol-deacylase winged helix domain-containing protein</fullName>
    </recommendedName>
</protein>
<organism evidence="2 3">
    <name type="scientific">Fusarium oxysporum f. sp. narcissi</name>
    <dbReference type="NCBI Taxonomy" id="451672"/>
    <lineage>
        <taxon>Eukaryota</taxon>
        <taxon>Fungi</taxon>
        <taxon>Dikarya</taxon>
        <taxon>Ascomycota</taxon>
        <taxon>Pezizomycotina</taxon>
        <taxon>Sordariomycetes</taxon>
        <taxon>Hypocreomycetidae</taxon>
        <taxon>Hypocreales</taxon>
        <taxon>Nectriaceae</taxon>
        <taxon>Fusarium</taxon>
        <taxon>Fusarium oxysporum species complex</taxon>
    </lineage>
</organism>
<gene>
    <name evidence="2" type="ORF">BFJ63_vAg18967</name>
</gene>
<comment type="caution">
    <text evidence="2">The sequence shown here is derived from an EMBL/GenBank/DDBJ whole genome shotgun (WGS) entry which is preliminary data.</text>
</comment>
<dbReference type="AlphaFoldDB" id="A0A4Q2V0P8"/>
<proteinExistence type="predicted"/>
<dbReference type="Pfam" id="PF22939">
    <property type="entry name" value="WHD_GPIID"/>
    <property type="match status" value="1"/>
</dbReference>
<evidence type="ECO:0000259" key="1">
    <source>
        <dbReference type="Pfam" id="PF22939"/>
    </source>
</evidence>